<dbReference type="STRING" id="44689.Q54BS6"/>
<keyword evidence="2" id="KW-1185">Reference proteome</keyword>
<comment type="caution">
    <text evidence="1">The sequence shown here is derived from an EMBL/GenBank/DDBJ whole genome shotgun (WGS) entry which is preliminary data.</text>
</comment>
<name>Q54BS6_DICDI</name>
<dbReference type="HOGENOM" id="CLU_1780914_0_0_1"/>
<protein>
    <submittedName>
        <fullName evidence="1">Uncharacterized protein</fullName>
    </submittedName>
</protein>
<dbReference type="GeneID" id="8629233"/>
<dbReference type="PROSITE" id="PS51257">
    <property type="entry name" value="PROKAR_LIPOPROTEIN"/>
    <property type="match status" value="1"/>
</dbReference>
<evidence type="ECO:0000313" key="1">
    <source>
        <dbReference type="EMBL" id="EAL60712.1"/>
    </source>
</evidence>
<proteinExistence type="predicted"/>
<dbReference type="SMR" id="Q54BS6"/>
<dbReference type="dictyBase" id="DDB_G0293456"/>
<reference evidence="1 2" key="1">
    <citation type="journal article" date="2005" name="Nature">
        <title>The genome of the social amoeba Dictyostelium discoideum.</title>
        <authorList>
            <consortium name="The Dictyostelium discoideum Sequencing Consortium"/>
            <person name="Eichinger L."/>
            <person name="Pachebat J.A."/>
            <person name="Glockner G."/>
            <person name="Rajandream M.A."/>
            <person name="Sucgang R."/>
            <person name="Berriman M."/>
            <person name="Song J."/>
            <person name="Olsen R."/>
            <person name="Szafranski K."/>
            <person name="Xu Q."/>
            <person name="Tunggal B."/>
            <person name="Kummerfeld S."/>
            <person name="Madera M."/>
            <person name="Konfortov B.A."/>
            <person name="Rivero F."/>
            <person name="Bankier A.T."/>
            <person name="Lehmann R."/>
            <person name="Hamlin N."/>
            <person name="Davies R."/>
            <person name="Gaudet P."/>
            <person name="Fey P."/>
            <person name="Pilcher K."/>
            <person name="Chen G."/>
            <person name="Saunders D."/>
            <person name="Sodergren E."/>
            <person name="Davis P."/>
            <person name="Kerhornou A."/>
            <person name="Nie X."/>
            <person name="Hall N."/>
            <person name="Anjard C."/>
            <person name="Hemphill L."/>
            <person name="Bason N."/>
            <person name="Farbrother P."/>
            <person name="Desany B."/>
            <person name="Just E."/>
            <person name="Morio T."/>
            <person name="Rost R."/>
            <person name="Churcher C."/>
            <person name="Cooper J."/>
            <person name="Haydock S."/>
            <person name="van Driessche N."/>
            <person name="Cronin A."/>
            <person name="Goodhead I."/>
            <person name="Muzny D."/>
            <person name="Mourier T."/>
            <person name="Pain A."/>
            <person name="Lu M."/>
            <person name="Harper D."/>
            <person name="Lindsay R."/>
            <person name="Hauser H."/>
            <person name="James K."/>
            <person name="Quiles M."/>
            <person name="Madan Babu M."/>
            <person name="Saito T."/>
            <person name="Buchrieser C."/>
            <person name="Wardroper A."/>
            <person name="Felder M."/>
            <person name="Thangavelu M."/>
            <person name="Johnson D."/>
            <person name="Knights A."/>
            <person name="Loulseged H."/>
            <person name="Mungall K."/>
            <person name="Oliver K."/>
            <person name="Price C."/>
            <person name="Quail M.A."/>
            <person name="Urushihara H."/>
            <person name="Hernandez J."/>
            <person name="Rabbinowitsch E."/>
            <person name="Steffen D."/>
            <person name="Sanders M."/>
            <person name="Ma J."/>
            <person name="Kohara Y."/>
            <person name="Sharp S."/>
            <person name="Simmonds M."/>
            <person name="Spiegler S."/>
            <person name="Tivey A."/>
            <person name="Sugano S."/>
            <person name="White B."/>
            <person name="Walker D."/>
            <person name="Woodward J."/>
            <person name="Winckler T."/>
            <person name="Tanaka Y."/>
            <person name="Shaulsky G."/>
            <person name="Schleicher M."/>
            <person name="Weinstock G."/>
            <person name="Rosenthal A."/>
            <person name="Cox E.C."/>
            <person name="Chisholm R.L."/>
            <person name="Gibbs R."/>
            <person name="Loomis W.F."/>
            <person name="Platzer M."/>
            <person name="Kay R.R."/>
            <person name="Williams J."/>
            <person name="Dear P.H."/>
            <person name="Noegel A.A."/>
            <person name="Barrell B."/>
            <person name="Kuspa A."/>
        </authorList>
    </citation>
    <scope>NUCLEOTIDE SEQUENCE [LARGE SCALE GENOMIC DNA]</scope>
    <source>
        <strain evidence="1 2">AX4</strain>
    </source>
</reference>
<sequence>MSEKSITDLVTIAKETKVLSVCSSISSCFCKPKYQKRKKIKKIRNPIEGFDQLSDLLVKAMFKDEIAPFGNATNVIKAFCKRVSNYGELIHNFIRCYDKDDSYNILENYEALKISLNKLLFTYYWMFYTCHKPTYQEYVESLQSII</sequence>
<dbReference type="KEGG" id="ddi:DDB_G0293456"/>
<dbReference type="VEuPathDB" id="AmoebaDB:DDB_G0293456"/>
<gene>
    <name evidence="1" type="ORF">DDB_G0293456</name>
</gene>
<evidence type="ECO:0000313" key="2">
    <source>
        <dbReference type="Proteomes" id="UP000002195"/>
    </source>
</evidence>
<accession>Q54BS6</accession>
<organism evidence="1 2">
    <name type="scientific">Dictyostelium discoideum</name>
    <name type="common">Social amoeba</name>
    <dbReference type="NCBI Taxonomy" id="44689"/>
    <lineage>
        <taxon>Eukaryota</taxon>
        <taxon>Amoebozoa</taxon>
        <taxon>Evosea</taxon>
        <taxon>Eumycetozoa</taxon>
        <taxon>Dictyostelia</taxon>
        <taxon>Dictyosteliales</taxon>
        <taxon>Dictyosteliaceae</taxon>
        <taxon>Dictyostelium</taxon>
    </lineage>
</organism>
<dbReference type="RefSeq" id="XP_629125.1">
    <property type="nucleotide sequence ID" value="XM_629123.1"/>
</dbReference>
<dbReference type="AlphaFoldDB" id="Q54BS6"/>
<dbReference type="PaxDb" id="44689-DDB0191949"/>
<dbReference type="EMBL" id="AAFI02000211">
    <property type="protein sequence ID" value="EAL60712.1"/>
    <property type="molecule type" value="Genomic_DNA"/>
</dbReference>
<dbReference type="Proteomes" id="UP000002195">
    <property type="component" value="Unassembled WGS sequence"/>
</dbReference>
<dbReference type="InParanoid" id="Q54BS6"/>